<dbReference type="SUPFAM" id="SSF52172">
    <property type="entry name" value="CheY-like"/>
    <property type="match status" value="1"/>
</dbReference>
<dbReference type="GO" id="GO:0000155">
    <property type="term" value="F:phosphorelay sensor kinase activity"/>
    <property type="evidence" value="ECO:0007669"/>
    <property type="project" value="InterPro"/>
</dbReference>
<comment type="catalytic activity">
    <reaction evidence="1">
        <text>ATP + protein L-histidine = ADP + protein N-phospho-L-histidine.</text>
        <dbReference type="EC" id="2.7.13.3"/>
    </reaction>
</comment>
<feature type="modified residue" description="Phosphohistidine" evidence="13">
    <location>
        <position position="763"/>
    </location>
</feature>
<keyword evidence="8 15" id="KW-0812">Transmembrane</keyword>
<evidence type="ECO:0000313" key="20">
    <source>
        <dbReference type="Proteomes" id="UP000601055"/>
    </source>
</evidence>
<dbReference type="PROSITE" id="PS50894">
    <property type="entry name" value="HPT"/>
    <property type="match status" value="1"/>
</dbReference>
<name>A0A923DXI5_9SPHI</name>
<evidence type="ECO:0000259" key="17">
    <source>
        <dbReference type="PROSITE" id="PS50110"/>
    </source>
</evidence>
<comment type="subcellular location">
    <subcellularLocation>
        <location evidence="2">Cell inner membrane</location>
        <topology evidence="2">Multi-pass membrane protein</topology>
    </subcellularLocation>
</comment>
<dbReference type="EC" id="2.7.13.3" evidence="3"/>
<keyword evidence="12 15" id="KW-0472">Membrane</keyword>
<evidence type="ECO:0000256" key="9">
    <source>
        <dbReference type="ARBA" id="ARBA00022777"/>
    </source>
</evidence>
<dbReference type="InterPro" id="IPR008207">
    <property type="entry name" value="Sig_transdc_His_kin_Hpt_dom"/>
</dbReference>
<dbReference type="InterPro" id="IPR011006">
    <property type="entry name" value="CheY-like_superfamily"/>
</dbReference>
<protein>
    <recommendedName>
        <fullName evidence="3">histidine kinase</fullName>
        <ecNumber evidence="3">2.7.13.3</ecNumber>
    </recommendedName>
</protein>
<feature type="domain" description="Histidine kinase" evidence="16">
    <location>
        <begin position="348"/>
        <end position="568"/>
    </location>
</feature>
<dbReference type="SMART" id="SM00448">
    <property type="entry name" value="REC"/>
    <property type="match status" value="1"/>
</dbReference>
<dbReference type="GO" id="GO:0005886">
    <property type="term" value="C:plasma membrane"/>
    <property type="evidence" value="ECO:0007669"/>
    <property type="project" value="UniProtKB-SubCell"/>
</dbReference>
<dbReference type="GO" id="GO:0009927">
    <property type="term" value="F:histidine phosphotransfer kinase activity"/>
    <property type="evidence" value="ECO:0007669"/>
    <property type="project" value="TreeGrafter"/>
</dbReference>
<dbReference type="PRINTS" id="PR00344">
    <property type="entry name" value="BCTRLSENSOR"/>
</dbReference>
<dbReference type="InterPro" id="IPR005467">
    <property type="entry name" value="His_kinase_dom"/>
</dbReference>
<dbReference type="InterPro" id="IPR003661">
    <property type="entry name" value="HisK_dim/P_dom"/>
</dbReference>
<feature type="domain" description="Response regulatory" evidence="17">
    <location>
        <begin position="589"/>
        <end position="704"/>
    </location>
</feature>
<evidence type="ECO:0000256" key="7">
    <source>
        <dbReference type="ARBA" id="ARBA00022679"/>
    </source>
</evidence>
<feature type="domain" description="HPt" evidence="18">
    <location>
        <begin position="724"/>
        <end position="820"/>
    </location>
</feature>
<feature type="transmembrane region" description="Helical" evidence="15">
    <location>
        <begin position="293"/>
        <end position="316"/>
    </location>
</feature>
<evidence type="ECO:0000256" key="4">
    <source>
        <dbReference type="ARBA" id="ARBA00022475"/>
    </source>
</evidence>
<dbReference type="AlphaFoldDB" id="A0A923DXI5"/>
<sequence>MTSGIQKRFIRATKGKVVIGFLFACFALLTAWGISKFVFTEMLYTVEKLSTPNNRLRIVSELSNKIARLDQLQRDQAFNNAANEGNFIKETRYLRLKLDTLSILYKKDAHQLKRIKSIKRLLSDRDKQFLLYLEVRETLINTKSFSEEVKKLNELVSERSRQVDSAVITTATSTTTVVPEEEEKSKGFLSRLFGKKKAEVYKIINEEFKIKHDTLNALAEDSIMKSIGGSLQDIELEQRQKSEKFLKRESVLANSSNALTKQMLDILREVEAEALAQIDLNGTQAKEVVNDGVIQITAIIIVFFLITVVLVYLILLDITKSNKYRKALELAKDEAEYHGKAKQRFLSNMSHEIRTPLQSILGYSEAIVHQANPNKKDIDAIYQSAVHLLQIVNEILDYNRIISGEFSFNKQAFNINNLLAEVVAVMQPLAEQKSIKLISTLDIDDNIYVVGDPFRLKQILFNLLGNAIKFTLKGGVFLRISCKQQENDLHFSFIIEDTGIGFGNEHIERIFNEFEQIDTPEKYLINRTGTGLGLAIVKSLIESQEGRIHVKSKVGVGTTFSVYLKYILANEQQSETINSNQFAFLNTGKVWVIDDDKLILDLCGLIFDQHHIPYQSYSEVASVLNEQTDENVKYVLIDMRLPEMSGIKLCHLLKKRMSPEVKFYAITAQVLPDEREMVLKEGFEGIIMKPFRSEDLLSIFDKSEIAIEPVDFNISSLEKMTLGDQQMLEKILQRFKEDSASDADELKVNLSANDQANSRLIIHRLAGRIAQIGSKKLGASFRLLEEEIAKEETINSHQKKAIFDLLLKLEELITLIDKKDYSMP</sequence>
<evidence type="ECO:0000256" key="14">
    <source>
        <dbReference type="PROSITE-ProRule" id="PRU00169"/>
    </source>
</evidence>
<dbReference type="EMBL" id="WNXD01000002">
    <property type="protein sequence ID" value="MBB2145879.1"/>
    <property type="molecule type" value="Genomic_DNA"/>
</dbReference>
<keyword evidence="10" id="KW-0547">Nucleotide-binding</keyword>
<dbReference type="CDD" id="cd16922">
    <property type="entry name" value="HATPase_EvgS-ArcB-TorS-like"/>
    <property type="match status" value="1"/>
</dbReference>
<evidence type="ECO:0000256" key="8">
    <source>
        <dbReference type="ARBA" id="ARBA00022692"/>
    </source>
</evidence>
<proteinExistence type="predicted"/>
<keyword evidence="5" id="KW-0997">Cell inner membrane</keyword>
<dbReference type="PANTHER" id="PTHR43047">
    <property type="entry name" value="TWO-COMPONENT HISTIDINE PROTEIN KINASE"/>
    <property type="match status" value="1"/>
</dbReference>
<dbReference type="FunFam" id="3.30.565.10:FF:000010">
    <property type="entry name" value="Sensor histidine kinase RcsC"/>
    <property type="match status" value="1"/>
</dbReference>
<evidence type="ECO:0000256" key="12">
    <source>
        <dbReference type="ARBA" id="ARBA00023136"/>
    </source>
</evidence>
<dbReference type="Gene3D" id="3.30.565.10">
    <property type="entry name" value="Histidine kinase-like ATPase, C-terminal domain"/>
    <property type="match status" value="1"/>
</dbReference>
<dbReference type="Pfam" id="PF02518">
    <property type="entry name" value="HATPase_c"/>
    <property type="match status" value="1"/>
</dbReference>
<evidence type="ECO:0000313" key="19">
    <source>
        <dbReference type="EMBL" id="MBB2145879.1"/>
    </source>
</evidence>
<dbReference type="InterPro" id="IPR036097">
    <property type="entry name" value="HisK_dim/P_sf"/>
</dbReference>
<dbReference type="CDD" id="cd00156">
    <property type="entry name" value="REC"/>
    <property type="match status" value="1"/>
</dbReference>
<reference evidence="19" key="1">
    <citation type="submission" date="2019-11" db="EMBL/GenBank/DDBJ databases">
        <title>Description of Pedobacter sp. LMG 31464T.</title>
        <authorList>
            <person name="Carlier A."/>
            <person name="Qi S."/>
            <person name="Vandamme P."/>
        </authorList>
    </citation>
    <scope>NUCLEOTIDE SEQUENCE</scope>
    <source>
        <strain evidence="19">LMG 31464</strain>
    </source>
</reference>
<accession>A0A923DXI5</accession>
<dbReference type="InterPro" id="IPR001789">
    <property type="entry name" value="Sig_transdc_resp-reg_receiver"/>
</dbReference>
<dbReference type="PROSITE" id="PS50110">
    <property type="entry name" value="RESPONSE_REGULATORY"/>
    <property type="match status" value="1"/>
</dbReference>
<dbReference type="InterPro" id="IPR036641">
    <property type="entry name" value="HPT_dom_sf"/>
</dbReference>
<evidence type="ECO:0000256" key="1">
    <source>
        <dbReference type="ARBA" id="ARBA00000085"/>
    </source>
</evidence>
<evidence type="ECO:0000256" key="3">
    <source>
        <dbReference type="ARBA" id="ARBA00012438"/>
    </source>
</evidence>
<keyword evidence="9" id="KW-0418">Kinase</keyword>
<evidence type="ECO:0000256" key="5">
    <source>
        <dbReference type="ARBA" id="ARBA00022519"/>
    </source>
</evidence>
<evidence type="ECO:0000256" key="2">
    <source>
        <dbReference type="ARBA" id="ARBA00004429"/>
    </source>
</evidence>
<dbReference type="SUPFAM" id="SSF47226">
    <property type="entry name" value="Histidine-containing phosphotransfer domain, HPT domain"/>
    <property type="match status" value="1"/>
</dbReference>
<dbReference type="Proteomes" id="UP000601055">
    <property type="component" value="Unassembled WGS sequence"/>
</dbReference>
<keyword evidence="4" id="KW-1003">Cell membrane</keyword>
<keyword evidence="7" id="KW-0808">Transferase</keyword>
<keyword evidence="20" id="KW-1185">Reference proteome</keyword>
<evidence type="ECO:0000256" key="15">
    <source>
        <dbReference type="SAM" id="Phobius"/>
    </source>
</evidence>
<evidence type="ECO:0000256" key="6">
    <source>
        <dbReference type="ARBA" id="ARBA00022553"/>
    </source>
</evidence>
<keyword evidence="11 15" id="KW-1133">Transmembrane helix</keyword>
<dbReference type="Pfam" id="PF00072">
    <property type="entry name" value="Response_reg"/>
    <property type="match status" value="1"/>
</dbReference>
<evidence type="ECO:0000256" key="11">
    <source>
        <dbReference type="ARBA" id="ARBA00022989"/>
    </source>
</evidence>
<dbReference type="SMART" id="SM00388">
    <property type="entry name" value="HisKA"/>
    <property type="match status" value="1"/>
</dbReference>
<dbReference type="SUPFAM" id="SSF55874">
    <property type="entry name" value="ATPase domain of HSP90 chaperone/DNA topoisomerase II/histidine kinase"/>
    <property type="match status" value="1"/>
</dbReference>
<keyword evidence="10" id="KW-0067">ATP-binding</keyword>
<comment type="caution">
    <text evidence="19">The sequence shown here is derived from an EMBL/GenBank/DDBJ whole genome shotgun (WGS) entry which is preliminary data.</text>
</comment>
<dbReference type="Gene3D" id="3.40.50.2300">
    <property type="match status" value="1"/>
</dbReference>
<keyword evidence="6 14" id="KW-0597">Phosphoprotein</keyword>
<dbReference type="PANTHER" id="PTHR43047:SF72">
    <property type="entry name" value="OSMOSENSING HISTIDINE PROTEIN KINASE SLN1"/>
    <property type="match status" value="1"/>
</dbReference>
<gene>
    <name evidence="19" type="ORF">GM921_10305</name>
</gene>
<dbReference type="Gene3D" id="1.10.287.130">
    <property type="match status" value="1"/>
</dbReference>
<evidence type="ECO:0000256" key="13">
    <source>
        <dbReference type="PROSITE-ProRule" id="PRU00110"/>
    </source>
</evidence>
<dbReference type="Pfam" id="PF00512">
    <property type="entry name" value="HisKA"/>
    <property type="match status" value="1"/>
</dbReference>
<dbReference type="SMART" id="SM00387">
    <property type="entry name" value="HATPase_c"/>
    <property type="match status" value="1"/>
</dbReference>
<dbReference type="SUPFAM" id="SSF47384">
    <property type="entry name" value="Homodimeric domain of signal transducing histidine kinase"/>
    <property type="match status" value="1"/>
</dbReference>
<dbReference type="InterPro" id="IPR004358">
    <property type="entry name" value="Sig_transdc_His_kin-like_C"/>
</dbReference>
<evidence type="ECO:0000256" key="10">
    <source>
        <dbReference type="ARBA" id="ARBA00022840"/>
    </source>
</evidence>
<dbReference type="CDD" id="cd00082">
    <property type="entry name" value="HisKA"/>
    <property type="match status" value="1"/>
</dbReference>
<feature type="modified residue" description="4-aspartylphosphate" evidence="14">
    <location>
        <position position="638"/>
    </location>
</feature>
<dbReference type="InterPro" id="IPR036890">
    <property type="entry name" value="HATPase_C_sf"/>
</dbReference>
<dbReference type="InterPro" id="IPR003594">
    <property type="entry name" value="HATPase_dom"/>
</dbReference>
<dbReference type="PROSITE" id="PS50109">
    <property type="entry name" value="HIS_KIN"/>
    <property type="match status" value="1"/>
</dbReference>
<evidence type="ECO:0000259" key="16">
    <source>
        <dbReference type="PROSITE" id="PS50109"/>
    </source>
</evidence>
<evidence type="ECO:0000259" key="18">
    <source>
        <dbReference type="PROSITE" id="PS50894"/>
    </source>
</evidence>
<dbReference type="Gene3D" id="1.20.120.160">
    <property type="entry name" value="HPT domain"/>
    <property type="match status" value="1"/>
</dbReference>
<organism evidence="19 20">
    <name type="scientific">Pedobacter planticolens</name>
    <dbReference type="NCBI Taxonomy" id="2679964"/>
    <lineage>
        <taxon>Bacteria</taxon>
        <taxon>Pseudomonadati</taxon>
        <taxon>Bacteroidota</taxon>
        <taxon>Sphingobacteriia</taxon>
        <taxon>Sphingobacteriales</taxon>
        <taxon>Sphingobacteriaceae</taxon>
        <taxon>Pedobacter</taxon>
    </lineage>
</organism>
<dbReference type="RefSeq" id="WP_182922562.1">
    <property type="nucleotide sequence ID" value="NZ_WNXD01000002.1"/>
</dbReference>